<proteinExistence type="predicted"/>
<organism evidence="2 3">
    <name type="scientific">Mesorhizobium salmacidum</name>
    <dbReference type="NCBI Taxonomy" id="3015171"/>
    <lineage>
        <taxon>Bacteria</taxon>
        <taxon>Pseudomonadati</taxon>
        <taxon>Pseudomonadota</taxon>
        <taxon>Alphaproteobacteria</taxon>
        <taxon>Hyphomicrobiales</taxon>
        <taxon>Phyllobacteriaceae</taxon>
        <taxon>Mesorhizobium</taxon>
    </lineage>
</organism>
<gene>
    <name evidence="2" type="ORF">O7A60_00455</name>
</gene>
<name>A0ABU8KNH7_9HYPH</name>
<protein>
    <submittedName>
        <fullName evidence="2">Uncharacterized protein</fullName>
    </submittedName>
</protein>
<evidence type="ECO:0000313" key="3">
    <source>
        <dbReference type="Proteomes" id="UP001387293"/>
    </source>
</evidence>
<keyword evidence="3" id="KW-1185">Reference proteome</keyword>
<feature type="region of interest" description="Disordered" evidence="1">
    <location>
        <begin position="1"/>
        <end position="49"/>
    </location>
</feature>
<comment type="caution">
    <text evidence="2">The sequence shown here is derived from an EMBL/GenBank/DDBJ whole genome shotgun (WGS) entry which is preliminary data.</text>
</comment>
<feature type="compositionally biased region" description="Low complexity" evidence="1">
    <location>
        <begin position="1"/>
        <end position="22"/>
    </location>
</feature>
<reference evidence="2 3" key="1">
    <citation type="submission" date="2022-12" db="EMBL/GenBank/DDBJ databases">
        <authorList>
            <person name="Muema E."/>
        </authorList>
    </citation>
    <scope>NUCLEOTIDE SEQUENCE [LARGE SCALE GENOMIC DNA]</scope>
    <source>
        <strain evidence="3">1326</strain>
    </source>
</reference>
<accession>A0ABU8KNH7</accession>
<sequence length="49" mass="5218">MTNATRRSATAAAVVASISSKANSKRKSNRPRLSHLPTIPPLYGASKPR</sequence>
<dbReference type="Proteomes" id="UP001387293">
    <property type="component" value="Unassembled WGS sequence"/>
</dbReference>
<feature type="compositionally biased region" description="Basic residues" evidence="1">
    <location>
        <begin position="23"/>
        <end position="33"/>
    </location>
</feature>
<dbReference type="RefSeq" id="WP_337104525.1">
    <property type="nucleotide sequence ID" value="NZ_JAPYKS010000001.1"/>
</dbReference>
<evidence type="ECO:0000313" key="2">
    <source>
        <dbReference type="EMBL" id="MEI9407247.1"/>
    </source>
</evidence>
<dbReference type="EMBL" id="JAPYKS010000001">
    <property type="protein sequence ID" value="MEI9407247.1"/>
    <property type="molecule type" value="Genomic_DNA"/>
</dbReference>
<evidence type="ECO:0000256" key="1">
    <source>
        <dbReference type="SAM" id="MobiDB-lite"/>
    </source>
</evidence>